<dbReference type="GO" id="GO:0005789">
    <property type="term" value="C:endoplasmic reticulum membrane"/>
    <property type="evidence" value="ECO:0007669"/>
    <property type="project" value="UniProtKB-SubCell"/>
</dbReference>
<dbReference type="Pfam" id="PF13329">
    <property type="entry name" value="ATG2_CAD"/>
    <property type="match status" value="2"/>
</dbReference>
<feature type="region of interest" description="Disordered" evidence="12">
    <location>
        <begin position="299"/>
        <end position="330"/>
    </location>
</feature>
<comment type="catalytic activity">
    <reaction evidence="10">
        <text>a 1,2-diacyl-sn-glycero-3-phospho-L-serine(in) = a 1,2-diacyl-sn-glycero-3-phospho-L-serine(out)</text>
        <dbReference type="Rhea" id="RHEA:38663"/>
        <dbReference type="ChEBI" id="CHEBI:57262"/>
    </reaction>
</comment>
<evidence type="ECO:0000256" key="5">
    <source>
        <dbReference type="ARBA" id="ARBA00022448"/>
    </source>
</evidence>
<keyword evidence="8" id="KW-0445">Lipid transport</keyword>
<feature type="compositionally biased region" description="Basic and acidic residues" evidence="12">
    <location>
        <begin position="445"/>
        <end position="454"/>
    </location>
</feature>
<dbReference type="GO" id="GO:0006914">
    <property type="term" value="P:autophagy"/>
    <property type="evidence" value="ECO:0007669"/>
    <property type="project" value="UniProtKB-KW"/>
</dbReference>
<evidence type="ECO:0000256" key="12">
    <source>
        <dbReference type="SAM" id="MobiDB-lite"/>
    </source>
</evidence>
<comment type="caution">
    <text evidence="13">The sequence shown here is derived from an EMBL/GenBank/DDBJ whole genome shotgun (WGS) entry which is preliminary data.</text>
</comment>
<keyword evidence="7" id="KW-0072">Autophagy</keyword>
<feature type="region of interest" description="Disordered" evidence="12">
    <location>
        <begin position="1881"/>
        <end position="1900"/>
    </location>
</feature>
<dbReference type="EMBL" id="JALLAZ020001854">
    <property type="protein sequence ID" value="KAL3761329.1"/>
    <property type="molecule type" value="Genomic_DNA"/>
</dbReference>
<dbReference type="Proteomes" id="UP001530315">
    <property type="component" value="Unassembled WGS sequence"/>
</dbReference>
<proteinExistence type="inferred from homology"/>
<evidence type="ECO:0000256" key="4">
    <source>
        <dbReference type="ARBA" id="ARBA00018070"/>
    </source>
</evidence>
<feature type="compositionally biased region" description="Acidic residues" evidence="12">
    <location>
        <begin position="320"/>
        <end position="330"/>
    </location>
</feature>
<keyword evidence="14" id="KW-1185">Reference proteome</keyword>
<dbReference type="PANTHER" id="PTHR13190:SF1">
    <property type="entry name" value="AUTOPHAGY-RELATED 2, ISOFORM A"/>
    <property type="match status" value="1"/>
</dbReference>
<feature type="compositionally biased region" description="Pro residues" evidence="12">
    <location>
        <begin position="19"/>
        <end position="29"/>
    </location>
</feature>
<comment type="catalytic activity">
    <reaction evidence="11">
        <text>a 1,2-diacyl-sn-glycero-3-phosphoethanolamine(in) = a 1,2-diacyl-sn-glycero-3-phosphoethanolamine(out)</text>
        <dbReference type="Rhea" id="RHEA:38895"/>
        <dbReference type="ChEBI" id="CHEBI:64612"/>
    </reaction>
</comment>
<dbReference type="GO" id="GO:0034045">
    <property type="term" value="C:phagophore assembly site membrane"/>
    <property type="evidence" value="ECO:0007669"/>
    <property type="project" value="UniProtKB-SubCell"/>
</dbReference>
<feature type="compositionally biased region" description="Low complexity" evidence="12">
    <location>
        <begin position="1"/>
        <end position="18"/>
    </location>
</feature>
<accession>A0ABD3MBD8</accession>
<keyword evidence="9" id="KW-0472">Membrane</keyword>
<reference evidence="13 14" key="1">
    <citation type="submission" date="2024-10" db="EMBL/GenBank/DDBJ databases">
        <title>Updated reference genomes for cyclostephanoid diatoms.</title>
        <authorList>
            <person name="Roberts W.R."/>
            <person name="Alverson A.J."/>
        </authorList>
    </citation>
    <scope>NUCLEOTIDE SEQUENCE [LARGE SCALE GENOMIC DNA]</scope>
    <source>
        <strain evidence="13 14">AJA276-08</strain>
    </source>
</reference>
<evidence type="ECO:0000256" key="3">
    <source>
        <dbReference type="ARBA" id="ARBA00009714"/>
    </source>
</evidence>
<evidence type="ECO:0000256" key="7">
    <source>
        <dbReference type="ARBA" id="ARBA00023006"/>
    </source>
</evidence>
<feature type="region of interest" description="Disordered" evidence="12">
    <location>
        <begin position="1337"/>
        <end position="1358"/>
    </location>
</feature>
<evidence type="ECO:0000256" key="10">
    <source>
        <dbReference type="ARBA" id="ARBA00024479"/>
    </source>
</evidence>
<keyword evidence="6" id="KW-0256">Endoplasmic reticulum</keyword>
<name>A0ABD3MBD8_9STRA</name>
<feature type="region of interest" description="Disordered" evidence="12">
    <location>
        <begin position="357"/>
        <end position="395"/>
    </location>
</feature>
<comment type="subcellular location">
    <subcellularLocation>
        <location evidence="1">Endoplasmic reticulum membrane</location>
        <topology evidence="1">Peripheral membrane protein</topology>
    </subcellularLocation>
    <subcellularLocation>
        <location evidence="2">Preautophagosomal structure membrane</location>
        <topology evidence="2">Peripheral membrane protein</topology>
    </subcellularLocation>
</comment>
<evidence type="ECO:0000313" key="14">
    <source>
        <dbReference type="Proteomes" id="UP001530315"/>
    </source>
</evidence>
<feature type="compositionally biased region" description="Basic residues" evidence="12">
    <location>
        <begin position="220"/>
        <end position="230"/>
    </location>
</feature>
<protein>
    <recommendedName>
        <fullName evidence="4">Autophagy-related protein 2</fullName>
    </recommendedName>
</protein>
<dbReference type="GO" id="GO:0006869">
    <property type="term" value="P:lipid transport"/>
    <property type="evidence" value="ECO:0007669"/>
    <property type="project" value="UniProtKB-KW"/>
</dbReference>
<evidence type="ECO:0000256" key="2">
    <source>
        <dbReference type="ARBA" id="ARBA00004623"/>
    </source>
</evidence>
<gene>
    <name evidence="13" type="ORF">ACHAW5_001761</name>
</gene>
<feature type="region of interest" description="Disordered" evidence="12">
    <location>
        <begin position="178"/>
        <end position="198"/>
    </location>
</feature>
<dbReference type="PANTHER" id="PTHR13190">
    <property type="entry name" value="AUTOPHAGY-RELATED 2, ISOFORM A"/>
    <property type="match status" value="1"/>
</dbReference>
<evidence type="ECO:0000256" key="6">
    <source>
        <dbReference type="ARBA" id="ARBA00022824"/>
    </source>
</evidence>
<feature type="region of interest" description="Disordered" evidence="12">
    <location>
        <begin position="1"/>
        <end position="31"/>
    </location>
</feature>
<feature type="region of interest" description="Disordered" evidence="12">
    <location>
        <begin position="417"/>
        <end position="464"/>
    </location>
</feature>
<sequence length="1987" mass="219565">MRASSSSSSSSDLPSSSSSPPPPPPPPPSSSWSWRNRLHAFLLRRALGPLFHHDSIADLHRSVDSIDWSAGTLVLVDVRLDPDYLTSALRGVAGGRGRRRDDDDEDDEGEPNDDEGGKEEDGEEDDDDVVAVRMARIRRFEIRLSIVDDVSLSSSSSSSSSGVSAARRATYALLRGAFGSDNDDKKDENDDVGGGGGGGASLGVHVVVDGLDVILVPPPRRRRHRRHPGTRRPTTISRMEDDGLDVEVDGGGGRGGDRTATAKAAAPGFLSSLVDSATRSVRLSADVSDVSVRVLAFTSSSPQEERDRRRRRRRRPGRDYDDDDDDDDDDGVEAAAACRWMELRVASARYYDAIGRETGSSSGVRSGGGERIVRSGGDASEPSTRRDVEFSPGEGISVDVDARSAMHLIGIADAMTRKGHDEGDGGADDFVDARCEDNVDDDDDAARGGEDAKDGGGPGTTTTPEYVLADEFSREAYDRIMRQGDGRSGIEQTKIEIGLAEFTLKVRIGSSTLVDGASGRMTPAQRDSQSEHLLLSMGDIRVIAFCSNGESKLNCCMSHFDIESQSMDGRTEPVFRFLDESDDGGCCGGELLITSPPCVSLMAEYSDVSGNKVRGNSCCRLDVALQPFEITYQERALRRLSEVTAQLPHRSDSKNSEGGHCDKPTDVHLSVSCDSIILMVPCQHDSEHAQKNSYPLFQRHGYRDHGSRGRKSLYLGLELDNITLDLSRKEIIGDDTHLSSKESKAAMSCSHVILFARGIEIERVRRKRKFASFISRRADIVVLTGDEENETSISISFSTQAQTSRLNSSFPIILPLSSTKARQEIDESDDEVDDFHDDAGNGMRGIQSSDPQYVLSSEANEAERELSIKVPNMFFDSTTYERQDLLKALSNLRSTTNDDNELDDGDGQSSAAELRARDNNWLGLAVNVGQISIVLHGSRPNEANSYSVILDKLQLHTLIGNSGVRNVRFLSHDVTLYELSDFSSSPDVHVRNESPTSCNERCKRVCQRLSKSPSTLARAILFRQKICQPLSPETPALLVDLLVRGDDEFGEISVHVSIYDMTYRYIMKSQWLQNISALIIGESKENVLDERNSGREEDTSADSLPSLINLFVNLSDCNVDYTPPLSFINPSRIFLRMGEIRFSSNIVKPSATIQAFKVSLSDLRLHVCNYRHSYNEENARLSLAHRHMRKEDLFVPDKAKCLSGRNIVGLDDGLFRMDFVNVVVLDKLESTIFKLNNGHRRKDPTITVALVLGKLSVYACHDSFSCLIQTYNEWFIKATGLSEEELVKLKESSETQPLMSPDVKGCLLPLEQRASSALHSKNEIVSAADTVVLPKVSNSSGVSHSSDRKSSSSINEQQRRDEIVSFDLTKTLLFQNYYTFDTTVNRQASNQNHESDHHFMMIRRNEEDMSVQTSSNDDGWATVEHGFMQHSNIPRERHETAEWIICDSHLNAKANRKAAPSTVKIFPQHIPVKPILDPFSGGCQVDTAKLAGTDVAPDIGLRVIVKDGSIAFRFFDGFDWVNDAPQFHQRKETTKKDRKKELLSSLIEDGLSSAFDAVPLPEERNQILQRDLARCKLRRNAHKYFQISLRGLKIKNDTFSECKEHQLASCLDLSVSDFFIAETISMGDPLKMVGEWINETEHPRDDSDGMIMLKMTTKHPKLRLSSDGKLMSDESRATLGLLPLRCYLNQKALRFVRNFFRSPTATEGGDARPDAGEDGVVSDDGIIDIFFESFKVRPCKLKVDYQPETMDIDSFREGHYIELLNLCPLEEMILTLQPAEMQNLTGWGPVFSELASHWLEDICSTQAHKFLTRASPFQPFCNLGDPLADLVMVLVIPEGNLTDYFRGVVSGTTVFAGKVALEALSTAAKLTRFAANQLNSKTLPSAPRRPRTGPRHAGDAAGHAYESVARGLREANYKIVTVPLREYQNSGAGGAARSAFRGIPVGVLCPLAGASEALSYTLLGLRNQLRPDIRKEEEESLRGLNYD</sequence>
<evidence type="ECO:0000256" key="8">
    <source>
        <dbReference type="ARBA" id="ARBA00023055"/>
    </source>
</evidence>
<dbReference type="InterPro" id="IPR026849">
    <property type="entry name" value="ATG2"/>
</dbReference>
<evidence type="ECO:0000256" key="11">
    <source>
        <dbReference type="ARBA" id="ARBA00024615"/>
    </source>
</evidence>
<evidence type="ECO:0000313" key="13">
    <source>
        <dbReference type="EMBL" id="KAL3761329.1"/>
    </source>
</evidence>
<evidence type="ECO:0000256" key="1">
    <source>
        <dbReference type="ARBA" id="ARBA00004406"/>
    </source>
</evidence>
<comment type="similarity">
    <text evidence="3">Belongs to the ATG2 family.</text>
</comment>
<feature type="compositionally biased region" description="Acidic residues" evidence="12">
    <location>
        <begin position="102"/>
        <end position="129"/>
    </location>
</feature>
<organism evidence="13 14">
    <name type="scientific">Stephanodiscus triporus</name>
    <dbReference type="NCBI Taxonomy" id="2934178"/>
    <lineage>
        <taxon>Eukaryota</taxon>
        <taxon>Sar</taxon>
        <taxon>Stramenopiles</taxon>
        <taxon>Ochrophyta</taxon>
        <taxon>Bacillariophyta</taxon>
        <taxon>Coscinodiscophyceae</taxon>
        <taxon>Thalassiosirophycidae</taxon>
        <taxon>Stephanodiscales</taxon>
        <taxon>Stephanodiscaceae</taxon>
        <taxon>Stephanodiscus</taxon>
    </lineage>
</organism>
<feature type="region of interest" description="Disordered" evidence="12">
    <location>
        <begin position="93"/>
        <end position="129"/>
    </location>
</feature>
<feature type="region of interest" description="Disordered" evidence="12">
    <location>
        <begin position="220"/>
        <end position="260"/>
    </location>
</feature>
<keyword evidence="5" id="KW-0813">Transport</keyword>
<evidence type="ECO:0000256" key="9">
    <source>
        <dbReference type="ARBA" id="ARBA00023136"/>
    </source>
</evidence>